<keyword evidence="1" id="KW-0472">Membrane</keyword>
<gene>
    <name evidence="2" type="ORF">HLB44_30790</name>
</gene>
<comment type="caution">
    <text evidence="2">The sequence shown here is derived from an EMBL/GenBank/DDBJ whole genome shotgun (WGS) entry which is preliminary data.</text>
</comment>
<keyword evidence="3" id="KW-1185">Reference proteome</keyword>
<keyword evidence="1" id="KW-0812">Transmembrane</keyword>
<accession>A0ABX2ESA9</accession>
<feature type="transmembrane region" description="Helical" evidence="1">
    <location>
        <begin position="148"/>
        <end position="167"/>
    </location>
</feature>
<name>A0ABX2ESA9_9BURK</name>
<dbReference type="Pfam" id="PF05857">
    <property type="entry name" value="TraX"/>
    <property type="match status" value="1"/>
</dbReference>
<protein>
    <submittedName>
        <fullName evidence="2">Conjugal transfer protein TraX</fullName>
    </submittedName>
</protein>
<feature type="transmembrane region" description="Helical" evidence="1">
    <location>
        <begin position="122"/>
        <end position="141"/>
    </location>
</feature>
<feature type="transmembrane region" description="Helical" evidence="1">
    <location>
        <begin position="229"/>
        <end position="249"/>
    </location>
</feature>
<proteinExistence type="predicted"/>
<evidence type="ECO:0000313" key="2">
    <source>
        <dbReference type="EMBL" id="NRF71381.1"/>
    </source>
</evidence>
<sequence>MVVAADNGGSAPAAPTRTPNSASAARLLIADGTLEALKWLALLLMTVDHVNKYLRDWSTPWMFSAGRLAMPIFAVVLAYNLARSETLAAGAYQRTMKHLAIGAAVSTVPFVALGKVQFAGGWLPLNILATLLVATAVMYLLELGGARRMLLAAVVFIVGGALVEFWWPAIGMAVAAQHYFRRPSFGTAAAVIVCTALVGIVNGNHWGFAALAIVLAATRVQLRVPRLRWVFYLYYPAHLAGLWIAQRVLL</sequence>
<feature type="transmembrane region" description="Helical" evidence="1">
    <location>
        <begin position="187"/>
        <end position="217"/>
    </location>
</feature>
<evidence type="ECO:0000256" key="1">
    <source>
        <dbReference type="SAM" id="Phobius"/>
    </source>
</evidence>
<keyword evidence="1" id="KW-1133">Transmembrane helix</keyword>
<feature type="transmembrane region" description="Helical" evidence="1">
    <location>
        <begin position="99"/>
        <end position="116"/>
    </location>
</feature>
<dbReference type="Proteomes" id="UP000737171">
    <property type="component" value="Unassembled WGS sequence"/>
</dbReference>
<feature type="transmembrane region" description="Helical" evidence="1">
    <location>
        <begin position="61"/>
        <end position="79"/>
    </location>
</feature>
<evidence type="ECO:0000313" key="3">
    <source>
        <dbReference type="Proteomes" id="UP000737171"/>
    </source>
</evidence>
<dbReference type="RefSeq" id="WP_173132417.1">
    <property type="nucleotide sequence ID" value="NZ_JABRWJ010000011.1"/>
</dbReference>
<organism evidence="2 3">
    <name type="scientific">Pseudaquabacterium terrae</name>
    <dbReference type="NCBI Taxonomy" id="2732868"/>
    <lineage>
        <taxon>Bacteria</taxon>
        <taxon>Pseudomonadati</taxon>
        <taxon>Pseudomonadota</taxon>
        <taxon>Betaproteobacteria</taxon>
        <taxon>Burkholderiales</taxon>
        <taxon>Sphaerotilaceae</taxon>
        <taxon>Pseudaquabacterium</taxon>
    </lineage>
</organism>
<reference evidence="2 3" key="1">
    <citation type="submission" date="2020-05" db="EMBL/GenBank/DDBJ databases">
        <title>Aquincola sp. isolate from soil.</title>
        <authorList>
            <person name="Han J."/>
            <person name="Kim D.-U."/>
        </authorList>
    </citation>
    <scope>NUCLEOTIDE SEQUENCE [LARGE SCALE GENOMIC DNA]</scope>
    <source>
        <strain evidence="2 3">S2</strain>
    </source>
</reference>
<dbReference type="InterPro" id="IPR008875">
    <property type="entry name" value="TraX"/>
</dbReference>
<dbReference type="EMBL" id="JABRWJ010000011">
    <property type="protein sequence ID" value="NRF71381.1"/>
    <property type="molecule type" value="Genomic_DNA"/>
</dbReference>